<keyword evidence="2" id="KW-0472">Membrane</keyword>
<keyword evidence="2" id="KW-0812">Transmembrane</keyword>
<name>A0A1V6TZ78_9EURO</name>
<dbReference type="STRING" id="303698.A0A1V6TZ78"/>
<dbReference type="Gene3D" id="3.40.50.1820">
    <property type="entry name" value="alpha/beta hydrolase"/>
    <property type="match status" value="1"/>
</dbReference>
<comment type="caution">
    <text evidence="4">The sequence shown here is derived from an EMBL/GenBank/DDBJ whole genome shotgun (WGS) entry which is preliminary data.</text>
</comment>
<dbReference type="SUPFAM" id="SSF53474">
    <property type="entry name" value="alpha/beta-Hydrolases"/>
    <property type="match status" value="1"/>
</dbReference>
<gene>
    <name evidence="4" type="ORF">PENSTE_c001G09650</name>
</gene>
<dbReference type="OrthoDB" id="6431331at2759"/>
<sequence>MAFSLGKGLIAVVVFAYGLFTVVLYGALAIKSGTFFRRRTEKETLELHLARDRMWNLTKKYSGLSHHFITLTNGLKIHYMSNTAPGSPAAQDPEKPLVILIHGWPDSWAIWRYIAGSADLQGAANLVVLDMPGFGGSGRLDKYSATRVLESMTELIILLRLKYGVDDESKSNKKRTVIAAHDWGCVVAMRLAAEAPALADRWILSNAPLPKLARANIVRLWISARKMFTTALNSPLSSRTPMLQAFRTIGPILRQALLSGYIFAMQLPFPFVRFFLTGGNSSLLAGAHRKSFGQYKPTIEERSDAMSTTMGPSLAESKSRNESGENYPTEIDYNHEFPKILDMASYYRQGAAAATWHKSLETITSLHSIAGENELRRTSSGAGIFDEGLPGAFKAPVTVIWGQNDLALDRRICLDGIADYMVKNSQVIMLPHSGHWTPIEKESRAAMEAAIQWALGGEKGNVETAVQAAYPEATVAVRR</sequence>
<feature type="region of interest" description="Disordered" evidence="1">
    <location>
        <begin position="303"/>
        <end position="328"/>
    </location>
</feature>
<reference evidence="5" key="1">
    <citation type="journal article" date="2017" name="Nat. Microbiol.">
        <title>Global analysis of biosynthetic gene clusters reveals vast potential of secondary metabolite production in Penicillium species.</title>
        <authorList>
            <person name="Nielsen J.C."/>
            <person name="Grijseels S."/>
            <person name="Prigent S."/>
            <person name="Ji B."/>
            <person name="Dainat J."/>
            <person name="Nielsen K.F."/>
            <person name="Frisvad J.C."/>
            <person name="Workman M."/>
            <person name="Nielsen J."/>
        </authorList>
    </citation>
    <scope>NUCLEOTIDE SEQUENCE [LARGE SCALE GENOMIC DNA]</scope>
    <source>
        <strain evidence="5">IBT 24891</strain>
    </source>
</reference>
<accession>A0A1V6TZ78</accession>
<evidence type="ECO:0000259" key="3">
    <source>
        <dbReference type="Pfam" id="PF12697"/>
    </source>
</evidence>
<dbReference type="AlphaFoldDB" id="A0A1V6TZ78"/>
<proteinExistence type="predicted"/>
<dbReference type="Pfam" id="PF12697">
    <property type="entry name" value="Abhydrolase_6"/>
    <property type="match status" value="1"/>
</dbReference>
<dbReference type="InterPro" id="IPR000073">
    <property type="entry name" value="AB_hydrolase_1"/>
</dbReference>
<dbReference type="GO" id="GO:0072330">
    <property type="term" value="P:monocarboxylic acid biosynthetic process"/>
    <property type="evidence" value="ECO:0007669"/>
    <property type="project" value="UniProtKB-ARBA"/>
</dbReference>
<organism evidence="4 5">
    <name type="scientific">Penicillium steckii</name>
    <dbReference type="NCBI Taxonomy" id="303698"/>
    <lineage>
        <taxon>Eukaryota</taxon>
        <taxon>Fungi</taxon>
        <taxon>Dikarya</taxon>
        <taxon>Ascomycota</taxon>
        <taxon>Pezizomycotina</taxon>
        <taxon>Eurotiomycetes</taxon>
        <taxon>Eurotiomycetidae</taxon>
        <taxon>Eurotiales</taxon>
        <taxon>Aspergillaceae</taxon>
        <taxon>Penicillium</taxon>
    </lineage>
</organism>
<evidence type="ECO:0000256" key="1">
    <source>
        <dbReference type="SAM" id="MobiDB-lite"/>
    </source>
</evidence>
<keyword evidence="5" id="KW-1185">Reference proteome</keyword>
<protein>
    <recommendedName>
        <fullName evidence="3">AB hydrolase-1 domain-containing protein</fullName>
    </recommendedName>
</protein>
<dbReference type="PANTHER" id="PTHR43329">
    <property type="entry name" value="EPOXIDE HYDROLASE"/>
    <property type="match status" value="1"/>
</dbReference>
<evidence type="ECO:0000313" key="5">
    <source>
        <dbReference type="Proteomes" id="UP000191285"/>
    </source>
</evidence>
<feature type="transmembrane region" description="Helical" evidence="2">
    <location>
        <begin position="6"/>
        <end position="30"/>
    </location>
</feature>
<evidence type="ECO:0000313" key="4">
    <source>
        <dbReference type="EMBL" id="OQE31647.1"/>
    </source>
</evidence>
<evidence type="ECO:0000256" key="2">
    <source>
        <dbReference type="SAM" id="Phobius"/>
    </source>
</evidence>
<dbReference type="EMBL" id="MLKD01000001">
    <property type="protein sequence ID" value="OQE31647.1"/>
    <property type="molecule type" value="Genomic_DNA"/>
</dbReference>
<feature type="domain" description="AB hydrolase-1" evidence="3">
    <location>
        <begin position="98"/>
        <end position="436"/>
    </location>
</feature>
<dbReference type="Proteomes" id="UP000191285">
    <property type="component" value="Unassembled WGS sequence"/>
</dbReference>
<dbReference type="InterPro" id="IPR029058">
    <property type="entry name" value="AB_hydrolase_fold"/>
</dbReference>
<keyword evidence="2" id="KW-1133">Transmembrane helix</keyword>
<dbReference type="GO" id="GO:0017000">
    <property type="term" value="P:antibiotic biosynthetic process"/>
    <property type="evidence" value="ECO:0007669"/>
    <property type="project" value="UniProtKB-ARBA"/>
</dbReference>